<dbReference type="Proteomes" id="UP000618931">
    <property type="component" value="Unassembled WGS sequence"/>
</dbReference>
<comment type="caution">
    <text evidence="1">The sequence shown here is derived from an EMBL/GenBank/DDBJ whole genome shotgun (WGS) entry which is preliminary data.</text>
</comment>
<name>A0ABS0HZS7_9BACT</name>
<dbReference type="EMBL" id="JADQDM010000001">
    <property type="protein sequence ID" value="MBF9220208.1"/>
    <property type="molecule type" value="Genomic_DNA"/>
</dbReference>
<proteinExistence type="predicted"/>
<evidence type="ECO:0000313" key="1">
    <source>
        <dbReference type="EMBL" id="MBF9220208.1"/>
    </source>
</evidence>
<evidence type="ECO:0008006" key="3">
    <source>
        <dbReference type="Google" id="ProtNLM"/>
    </source>
</evidence>
<dbReference type="RefSeq" id="WP_196291644.1">
    <property type="nucleotide sequence ID" value="NZ_JADQDM010000001.1"/>
</dbReference>
<reference evidence="1 2" key="1">
    <citation type="submission" date="2020-11" db="EMBL/GenBank/DDBJ databases">
        <authorList>
            <person name="Kim M.K."/>
        </authorList>
    </citation>
    <scope>NUCLEOTIDE SEQUENCE [LARGE SCALE GENOMIC DNA]</scope>
    <source>
        <strain evidence="1 2">BT662</strain>
    </source>
</reference>
<organism evidence="1 2">
    <name type="scientific">Hymenobacter ruricola</name>
    <dbReference type="NCBI Taxonomy" id="2791023"/>
    <lineage>
        <taxon>Bacteria</taxon>
        <taxon>Pseudomonadati</taxon>
        <taxon>Bacteroidota</taxon>
        <taxon>Cytophagia</taxon>
        <taxon>Cytophagales</taxon>
        <taxon>Hymenobacteraceae</taxon>
        <taxon>Hymenobacter</taxon>
    </lineage>
</organism>
<keyword evidence="2" id="KW-1185">Reference proteome</keyword>
<protein>
    <recommendedName>
        <fullName evidence="3">DUF2199 domain-containing protein</fullName>
    </recommendedName>
</protein>
<sequence length="161" mass="18083">MPCVCSQYPPLELTRAAINKRIKATPALLKPLGLLVTHAAAKLKLLQCPQCGHYWQTGWEWNLGGTEYAYQVPAIEVAEWLREPYLQPAAWMVYAALMQPYYAKNTFEPSGKPCRVAQCPHPAIKFSGVCEPHHIEQLQEFGLLPKRPAGRLFPPYHTASA</sequence>
<gene>
    <name evidence="1" type="ORF">I2H31_03740</name>
</gene>
<evidence type="ECO:0000313" key="2">
    <source>
        <dbReference type="Proteomes" id="UP000618931"/>
    </source>
</evidence>
<accession>A0ABS0HZS7</accession>